<accession>A0A7L4PAA1</accession>
<reference evidence="2 3" key="1">
    <citation type="journal article" date="2020" name="Nat. Commun.">
        <title>The structures of two archaeal type IV pili illuminate evolutionary relationships.</title>
        <authorList>
            <person name="Wang F."/>
            <person name="Baquero D.P."/>
            <person name="Su Z."/>
            <person name="Beltran L.C."/>
            <person name="Prangishvili D."/>
            <person name="Krupovic M."/>
            <person name="Egelman E.H."/>
        </authorList>
    </citation>
    <scope>NUCLEOTIDE SEQUENCE [LARGE SCALE GENOMIC DNA]</scope>
    <source>
        <strain evidence="2 3">2GA</strain>
    </source>
</reference>
<name>A0A7L4PAA1_9CREN</name>
<dbReference type="EMBL" id="JAAVJF010000003">
    <property type="protein sequence ID" value="NYR15791.1"/>
    <property type="molecule type" value="Genomic_DNA"/>
</dbReference>
<evidence type="ECO:0000313" key="3">
    <source>
        <dbReference type="Proteomes" id="UP000554766"/>
    </source>
</evidence>
<evidence type="ECO:0000256" key="1">
    <source>
        <dbReference type="SAM" id="Phobius"/>
    </source>
</evidence>
<dbReference type="GeneID" id="5055263"/>
<dbReference type="Proteomes" id="UP000554766">
    <property type="component" value="Unassembled WGS sequence"/>
</dbReference>
<evidence type="ECO:0000313" key="2">
    <source>
        <dbReference type="EMBL" id="NYR15791.1"/>
    </source>
</evidence>
<dbReference type="AlphaFoldDB" id="A0A7L4PAA1"/>
<organism evidence="2 3">
    <name type="scientific">Pyrobaculum arsenaticum</name>
    <dbReference type="NCBI Taxonomy" id="121277"/>
    <lineage>
        <taxon>Archaea</taxon>
        <taxon>Thermoproteota</taxon>
        <taxon>Thermoprotei</taxon>
        <taxon>Thermoproteales</taxon>
        <taxon>Thermoproteaceae</taxon>
        <taxon>Pyrobaculum</taxon>
    </lineage>
</organism>
<sequence length="263" mass="29013">MKLRKFYVVVAVVLALVVGIPASIYFVLKQPPGVKTTVDVFACDLANESGMLMLKKPCEGNYVKVASFVINKTYLKYEIADRLKLETTAEDIWLGMTTVDEVVNGRSREFRVGNETYSKAPENWVPPPFRAALASLVKKYPWLSEAYIVNGGIFRGKVFEPEANQTVIGFVFSALQPFCGKSFDTGPGGGIINRYDGCWFTALLLINRMRLVVFDVSLELVNIDNALEIQERGGEIKIGGGAVGMLMKAVNNATRLLEEALAK</sequence>
<keyword evidence="1" id="KW-0812">Transmembrane</keyword>
<dbReference type="RefSeq" id="WP_011899714.1">
    <property type="nucleotide sequence ID" value="NZ_JAAVJF010000003.1"/>
</dbReference>
<keyword evidence="1" id="KW-1133">Transmembrane helix</keyword>
<proteinExistence type="predicted"/>
<keyword evidence="3" id="KW-1185">Reference proteome</keyword>
<dbReference type="OMA" id="FRIQNNT"/>
<protein>
    <submittedName>
        <fullName evidence="2">Uncharacterized protein</fullName>
    </submittedName>
</protein>
<feature type="transmembrane region" description="Helical" evidence="1">
    <location>
        <begin position="7"/>
        <end position="28"/>
    </location>
</feature>
<keyword evidence="1" id="KW-0472">Membrane</keyword>
<comment type="caution">
    <text evidence="2">The sequence shown here is derived from an EMBL/GenBank/DDBJ whole genome shotgun (WGS) entry which is preliminary data.</text>
</comment>
<gene>
    <name evidence="2" type="ORF">HC235_07550</name>
</gene>